<dbReference type="Gene3D" id="3.40.190.10">
    <property type="entry name" value="Periplasmic binding protein-like II"/>
    <property type="match status" value="1"/>
</dbReference>
<dbReference type="KEGG" id="psin:CAK95_00080"/>
<dbReference type="Pfam" id="PF03401">
    <property type="entry name" value="TctC"/>
    <property type="match status" value="1"/>
</dbReference>
<gene>
    <name evidence="3" type="ORF">CAK95_00080</name>
</gene>
<feature type="signal peptide" evidence="2">
    <location>
        <begin position="1"/>
        <end position="28"/>
    </location>
</feature>
<dbReference type="InterPro" id="IPR042100">
    <property type="entry name" value="Bug_dom1"/>
</dbReference>
<proteinExistence type="inferred from homology"/>
<dbReference type="SUPFAM" id="SSF53850">
    <property type="entry name" value="Periplasmic binding protein-like II"/>
    <property type="match status" value="1"/>
</dbReference>
<dbReference type="Gene3D" id="3.40.190.150">
    <property type="entry name" value="Bordetella uptake gene, domain 1"/>
    <property type="match status" value="1"/>
</dbReference>
<dbReference type="AlphaFoldDB" id="A0A1W6ZJZ4"/>
<sequence>MGGNSAVLRNTRLVIVIAIAAIGCPAVAQDYPTGTIRIINPFAAGGTAAVQAQALSNYLSPILGQPVIVENKSGAGTTIAGAFVARAAPNGYTLLIAGPPTYSINPTLIPNVPYDGYKAFTQIAVVSRSTNGIAVNAKSGITSIEDLVAKAKANPNSVTFGTPGVGSVSHLAMIRFMEMAGIKMTHVPYSGAPPVVTDLLGKHIDLGVINLGPLVPGKKSGDLRILATTSIGRSSQTPDVPTLDELGYSGFVIEAWNSISGPAGMPDAVVTKLSGLIDQALADPRVITAFTGAGLEIKYMPHAEAESFVKKDSETYIRLIESSGIKK</sequence>
<dbReference type="STRING" id="1235591.CAK95_00080"/>
<dbReference type="PIRSF" id="PIRSF017082">
    <property type="entry name" value="YflP"/>
    <property type="match status" value="1"/>
</dbReference>
<evidence type="ECO:0000313" key="3">
    <source>
        <dbReference type="EMBL" id="ARP97649.1"/>
    </source>
</evidence>
<evidence type="ECO:0000313" key="4">
    <source>
        <dbReference type="Proteomes" id="UP000194137"/>
    </source>
</evidence>
<dbReference type="PANTHER" id="PTHR42928:SF5">
    <property type="entry name" value="BLR1237 PROTEIN"/>
    <property type="match status" value="1"/>
</dbReference>
<dbReference type="PANTHER" id="PTHR42928">
    <property type="entry name" value="TRICARBOXYLATE-BINDING PROTEIN"/>
    <property type="match status" value="1"/>
</dbReference>
<dbReference type="CDD" id="cd07012">
    <property type="entry name" value="PBP2_Bug_TTT"/>
    <property type="match status" value="1"/>
</dbReference>
<evidence type="ECO:0000256" key="2">
    <source>
        <dbReference type="SAM" id="SignalP"/>
    </source>
</evidence>
<comment type="similarity">
    <text evidence="1">Belongs to the UPF0065 (bug) family.</text>
</comment>
<evidence type="ECO:0008006" key="5">
    <source>
        <dbReference type="Google" id="ProtNLM"/>
    </source>
</evidence>
<dbReference type="InterPro" id="IPR005064">
    <property type="entry name" value="BUG"/>
</dbReference>
<protein>
    <recommendedName>
        <fullName evidence="5">ABC transporter substrate-binding protein</fullName>
    </recommendedName>
</protein>
<accession>A0A1W6ZJZ4</accession>
<keyword evidence="2" id="KW-0732">Signal</keyword>
<feature type="chain" id="PRO_5013297966" description="ABC transporter substrate-binding protein" evidence="2">
    <location>
        <begin position="29"/>
        <end position="327"/>
    </location>
</feature>
<reference evidence="3 4" key="1">
    <citation type="submission" date="2017-05" db="EMBL/GenBank/DDBJ databases">
        <title>Full genome sequence of Pseudorhodoplanes sinuspersici.</title>
        <authorList>
            <person name="Dastgheib S.M.M."/>
            <person name="Shavandi M."/>
            <person name="Tirandaz H."/>
        </authorList>
    </citation>
    <scope>NUCLEOTIDE SEQUENCE [LARGE SCALE GENOMIC DNA]</scope>
    <source>
        <strain evidence="3 4">RIPI110</strain>
    </source>
</reference>
<keyword evidence="4" id="KW-1185">Reference proteome</keyword>
<evidence type="ECO:0000256" key="1">
    <source>
        <dbReference type="ARBA" id="ARBA00006987"/>
    </source>
</evidence>
<name>A0A1W6ZJZ4_9HYPH</name>
<dbReference type="EMBL" id="CP021112">
    <property type="protein sequence ID" value="ARP97649.1"/>
    <property type="molecule type" value="Genomic_DNA"/>
</dbReference>
<organism evidence="3 4">
    <name type="scientific">Pseudorhodoplanes sinuspersici</name>
    <dbReference type="NCBI Taxonomy" id="1235591"/>
    <lineage>
        <taxon>Bacteria</taxon>
        <taxon>Pseudomonadati</taxon>
        <taxon>Pseudomonadota</taxon>
        <taxon>Alphaproteobacteria</taxon>
        <taxon>Hyphomicrobiales</taxon>
        <taxon>Pseudorhodoplanes</taxon>
    </lineage>
</organism>
<dbReference type="Proteomes" id="UP000194137">
    <property type="component" value="Chromosome"/>
</dbReference>